<proteinExistence type="predicted"/>
<organism evidence="4 5">
    <name type="scientific">Monilinia fructigena</name>
    <dbReference type="NCBI Taxonomy" id="38457"/>
    <lineage>
        <taxon>Eukaryota</taxon>
        <taxon>Fungi</taxon>
        <taxon>Dikarya</taxon>
        <taxon>Ascomycota</taxon>
        <taxon>Pezizomycotina</taxon>
        <taxon>Leotiomycetes</taxon>
        <taxon>Helotiales</taxon>
        <taxon>Sclerotiniaceae</taxon>
        <taxon>Monilinia</taxon>
    </lineage>
</organism>
<dbReference type="CDD" id="cd09276">
    <property type="entry name" value="Rnase_HI_RT_non_LTR"/>
    <property type="match status" value="2"/>
</dbReference>
<dbReference type="PANTHER" id="PTHR33481">
    <property type="entry name" value="REVERSE TRANSCRIPTASE"/>
    <property type="match status" value="1"/>
</dbReference>
<evidence type="ECO:0000259" key="2">
    <source>
        <dbReference type="PROSITE" id="PS50878"/>
    </source>
</evidence>
<feature type="domain" description="RNase H type-1" evidence="3">
    <location>
        <begin position="2756"/>
        <end position="2892"/>
    </location>
</feature>
<feature type="compositionally biased region" description="Polar residues" evidence="1">
    <location>
        <begin position="3053"/>
        <end position="3072"/>
    </location>
</feature>
<feature type="domain" description="Reverse transcriptase" evidence="2">
    <location>
        <begin position="971"/>
        <end position="1248"/>
    </location>
</feature>
<feature type="region of interest" description="Disordered" evidence="1">
    <location>
        <begin position="3053"/>
        <end position="3085"/>
    </location>
</feature>
<dbReference type="InterPro" id="IPR005135">
    <property type="entry name" value="Endo/exonuclease/phosphatase"/>
</dbReference>
<evidence type="ECO:0000313" key="4">
    <source>
        <dbReference type="EMBL" id="RAL64874.1"/>
    </source>
</evidence>
<name>A0A395IYB8_9HELO</name>
<dbReference type="InterPro" id="IPR036397">
    <property type="entry name" value="RNaseH_sf"/>
</dbReference>
<dbReference type="InterPro" id="IPR000477">
    <property type="entry name" value="RT_dom"/>
</dbReference>
<accession>A0A395IYB8</accession>
<sequence>MALQTPQRPTIANVDAYTREQSPPSPLPFQRTGTTQGTAPIPPVVNPAGTPAFQAVITKLEQIEREATLRRAALESYAKAVEAFVRNSPEEQKKLAQEIQEGTLAYLNQYLLGTAAAKQPPKISYAGALKTPNTTAVGADPSLRRVALQKRAALPKQGREPEATGTQTVRPSTAGNPTRKSQREKTDLRIYARAEPGTLLVRDQPFLIREAITKAVPQISAKDIPRLWATPTGWAVKPNTKAVYDLILKGSNAALICKATRCTVLERVEKWYTYRLTHTPNVLTGLLDNRLVTADIVSKEAEIQTGVKPVNCHSTGTLGPTSMWYISFKEEVRSFTLFGSSGYSKLSEKKKRIELHNPGCQEYCSPLTCRTASRCNNCGVATAKHQGAIGAACTAPPRCAGCHGPFPAGHKHCAAAPKRVDGKITRLTASQLGEIRRQQTATRRACELAAKRRQEQRPKDGVQVVIPTPGARVAAYEAAAPQPRRVKRKTAPTGSLNLAELSKRSPLLYYLLMLRNEAGRSGEDRATARANGLKIAWANVGKSGPAHIALLQLAFEEGADVVCVQEPSVYPGTKTQNHPAYECYAPVDSWEQTLLPEREAERPRAMSYTRKAANLITQQRRNGDDRDIVWLEVNGFHIVNVYREPSTRRIIDYITSIQVPPNFLIGGDFNAKHDMFEPGVGSSNQGASLAAWSLSSGADFIGEPGEPTHRAGHTIDLTFSNIPFAETTVRHDLDCGSDHFTLVTLLPGRGQGADGNAGYRVTEANLPRFAHAINSGISHLPQPADVLDTRDLDDIAALLTTLFQNAIKAVGKRPQGTAKSAPWWTPACAELHAGYASARRRAAPEQERKRRDMLSTIRNAKRDYWRRVIDSAADDADLYKVVGWHKLAPSLKAPPLIVNGKGTTIRFDDHDPLAEGRRPILPWTTAISLEEVEKSVIGVSSTSPGADRVTVRLLKACWQHIRAFIRDFFQKCLELSHFPSEWKLAEVVMLPKIGKKDRSSVRSWRPIALLSCIGKGLERLVARRISWAAIHYGVISPQHGGALPKRSAVDLVASFVYDVESAFAQGKEVTLVTLDVQGAFDALLPRRLLERMRKQGWPGKLLRLIGSFLADRKVMVRLEGTYTAESKTQCGTPQGSPLSPILYVLYLAELLNQDRSLRFGYADDIAIYRASKSVESNVTMLKRDVRQVMRWGAENKVAFAPEKLEMIHLSRKRNTNAPSIRVSPELTITPVTAVGDEQPALRWLGVWIDRKLSFKRHVAERSTKALKVARHIKGLAGVRFGPPAASLRKAVVTCVQSSLLYGSEVWYGGRRKPSASHGYNRNRLVSTRLGPLIEKTNKVMVLAARGVLPAWRTAPTASVLRDAGLPSGSTALEHARIRFALRLRTLDAAHPLVRRLETPILPWQRATKLRCADTLIPYAPRPVLAQPHFSPGCRTDPTEGSTKEAAAEQFNTWWSQLSDNTITVFSDGSEQYKDGAKLVGYGYAIYRGQSLVRTGSGAINSISHVFDAEAIGALKGLQCALEILRPLDEHIWMCIDSTSVIWCMRANASNTSQWAFLECHALIDQFKVGIRWSPGHMGIEGNETADELADAGANEGRMDDDRSAEPTISGIGTTARALADAATSDWWSRCLTGLSASYRKWGLGYSIAEPPELRLPRTLLHRLLAARTAHGDFAQYHRRFGHTDAELTADIVSKEAEIQTGVKPVNCHSTGTLGPTSMWYISFKEEPADVITAALRQQKHQGAIGAACTAPPRCAGCHGPFPAGHKHCAAAPKRVDGKITRLTASQLGEIRRQQTATRRACELAAKRRQEQRPKDGVQVVIPTPGARVAAYEAAAPQPRRVKRKTAPTGSLNLAELSKRSDEAVKTARPARANGLKIAWANVGKSGPAHIALLQLAFEEGADVVCVQEPSVYPGTKTQNHPAYECYAPVDSWEQTLLPEREAERPRAMSYTRKAANLITQQRRNGDDRDIVWLERSGLHRGAGEPTHRAGHTIDLTFSNIPFAETTVRHDLDCGSDHFTLVTLLPGRGQGADGNAGYRVTEANLPRFAHAINSGISHLPQPADVLDTRDLDDIAALLTTLFQNAIKAVGKRPQGTAKSAPWWTPACAELHAGYASARRRAAPEQERKRRDMLSTIRNAKRDYWRRVIDSAADDADLYKVVGWHKLAPSLKAPPLIVNGVSIESTKEKAEALLEKVLHRYDDSDDLEYDPLEAEGRRPILPWTTAISLEEVEKSVIGVSSTSPGADRVTVRLLKACWQHIRAFIRDFFQKCLELSHFPSEWKLAEVVMLPKIGKKDRSSVRSWRPIALLSCIGKGLERLVARRISWAAIHYGVISPQHGGALPKRSAVDLVASFVYDVESAFAQGKEVTLVTLDVQGAFDALLPRRLLERMRKQGWPGKLLRLIGSFLADRKVMVRLEGTYTAESKTQCGTPQGSPLSPILYVLYLAELLNQDRSLRFGYADDIAIYRASKSVESNVTMLKRDVRQVMRWGAENKVAFAPEKLEMIHLSRKRNTNAPSIRVSPELTITPVTAVGDEQPALRWLGVWIDRKLSFKRHVAERSTKALKVARHIKGLAGVRFGPPAASLRKAVVTCVQSSLLYGSEVWYGGRRKPSASHGYNRNRLVSTRLGPLIEKTNKVMVLAARGVLPAWRTAPTASVLRDAGLPSGSTALEHARIRFALRLRTLDAAHPLVRRLETPILPWQRATKLRCADTLIPYAPRPVLAQPHFSPGCRTDPTEGSTKEAAAEQFNTWWSQLSDNTITVFSDGSEQYKDGAKLVGYGYAIYRGQSLVRTGSGAINSISHVFDAEAIGALKGLQCALEILRPLDEHIWMCIDSTSVIWCMRANASNTSQWAFLECHALIDQFKVGIRWSPGHMGIEGNETADELADAGANEGRMDDDRSAEPTISGIGTTARALADAATSDWWSRCLTGLSASYRKWGLGYSIAEPPELRLPRTLLHRLLAARTAHGDFAQYHRRFGHTDAELNCLCGYAKTPEHLVFCEISQRKFHAWPAKPERPPSRPKEGRRYMSAILAHPKLFEDFLTVTQIFRHQRPRTTNARDLTSPGGPQQSYGLPRQNRHSLTAV</sequence>
<dbReference type="GO" id="GO:0004523">
    <property type="term" value="F:RNA-DNA hybrid ribonuclease activity"/>
    <property type="evidence" value="ECO:0007669"/>
    <property type="project" value="InterPro"/>
</dbReference>
<feature type="region of interest" description="Disordered" evidence="1">
    <location>
        <begin position="1"/>
        <end position="46"/>
    </location>
</feature>
<dbReference type="PANTHER" id="PTHR33481:SF1">
    <property type="entry name" value="ENDONUCLEASE_EXONUCLEASE_PHOSPHATASE DOMAIN-CONTAINING PROTEIN-RELATED"/>
    <property type="match status" value="1"/>
</dbReference>
<dbReference type="Pfam" id="PF14529">
    <property type="entry name" value="Exo_endo_phos_2"/>
    <property type="match status" value="1"/>
</dbReference>
<evidence type="ECO:0000256" key="1">
    <source>
        <dbReference type="SAM" id="MobiDB-lite"/>
    </source>
</evidence>
<keyword evidence="5" id="KW-1185">Reference proteome</keyword>
<feature type="compositionally biased region" description="Polar residues" evidence="1">
    <location>
        <begin position="1"/>
        <end position="10"/>
    </location>
</feature>
<dbReference type="Gene3D" id="3.30.420.10">
    <property type="entry name" value="Ribonuclease H-like superfamily/Ribonuclease H"/>
    <property type="match status" value="2"/>
</dbReference>
<evidence type="ECO:0008006" key="6">
    <source>
        <dbReference type="Google" id="ProtNLM"/>
    </source>
</evidence>
<feature type="compositionally biased region" description="Polar residues" evidence="1">
    <location>
        <begin position="164"/>
        <end position="179"/>
    </location>
</feature>
<feature type="domain" description="RNase H type-1" evidence="3">
    <location>
        <begin position="1458"/>
        <end position="1594"/>
    </location>
</feature>
<feature type="domain" description="Reverse transcriptase" evidence="2">
    <location>
        <begin position="2269"/>
        <end position="2546"/>
    </location>
</feature>
<dbReference type="EMBL" id="QKRW01000012">
    <property type="protein sequence ID" value="RAL64874.1"/>
    <property type="molecule type" value="Genomic_DNA"/>
</dbReference>
<feature type="region of interest" description="Disordered" evidence="1">
    <location>
        <begin position="152"/>
        <end position="185"/>
    </location>
</feature>
<evidence type="ECO:0000313" key="5">
    <source>
        <dbReference type="Proteomes" id="UP000249056"/>
    </source>
</evidence>
<dbReference type="InterPro" id="IPR002156">
    <property type="entry name" value="RNaseH_domain"/>
</dbReference>
<dbReference type="Pfam" id="PF00078">
    <property type="entry name" value="RVT_1"/>
    <property type="match status" value="2"/>
</dbReference>
<dbReference type="Pfam" id="PF00075">
    <property type="entry name" value="RNase_H"/>
    <property type="match status" value="2"/>
</dbReference>
<dbReference type="GO" id="GO:0003676">
    <property type="term" value="F:nucleic acid binding"/>
    <property type="evidence" value="ECO:0007669"/>
    <property type="project" value="InterPro"/>
</dbReference>
<reference evidence="4 5" key="1">
    <citation type="submission" date="2018-06" db="EMBL/GenBank/DDBJ databases">
        <title>Genome Sequence of the Brown Rot Fungal Pathogen Monilinia fructigena.</title>
        <authorList>
            <person name="Landi L."/>
            <person name="De Miccolis Angelini R.M."/>
            <person name="Pollastro S."/>
            <person name="Abate D."/>
            <person name="Faretra F."/>
            <person name="Romanazzi G."/>
        </authorList>
    </citation>
    <scope>NUCLEOTIDE SEQUENCE [LARGE SCALE GENOMIC DNA]</scope>
    <source>
        <strain evidence="4 5">Mfrg269</strain>
    </source>
</reference>
<dbReference type="Proteomes" id="UP000249056">
    <property type="component" value="Unassembled WGS sequence"/>
</dbReference>
<dbReference type="CDD" id="cd01650">
    <property type="entry name" value="RT_nLTR_like"/>
    <property type="match status" value="2"/>
</dbReference>
<dbReference type="OrthoDB" id="4096848at2759"/>
<gene>
    <name evidence="4" type="ORF">DID88_001469</name>
</gene>
<comment type="caution">
    <text evidence="4">The sequence shown here is derived from an EMBL/GenBank/DDBJ whole genome shotgun (WGS) entry which is preliminary data.</text>
</comment>
<dbReference type="InterPro" id="IPR043502">
    <property type="entry name" value="DNA/RNA_pol_sf"/>
</dbReference>
<dbReference type="Gene3D" id="3.60.10.10">
    <property type="entry name" value="Endonuclease/exonuclease/phosphatase"/>
    <property type="match status" value="2"/>
</dbReference>
<dbReference type="InterPro" id="IPR036691">
    <property type="entry name" value="Endo/exonu/phosph_ase_sf"/>
</dbReference>
<dbReference type="InterPro" id="IPR012337">
    <property type="entry name" value="RNaseH-like_sf"/>
</dbReference>
<protein>
    <recommendedName>
        <fullName evidence="6">RNase H type-1 domain-containing protein</fullName>
    </recommendedName>
</protein>
<evidence type="ECO:0000259" key="3">
    <source>
        <dbReference type="PROSITE" id="PS50879"/>
    </source>
</evidence>
<dbReference type="SUPFAM" id="SSF56219">
    <property type="entry name" value="DNase I-like"/>
    <property type="match status" value="2"/>
</dbReference>
<dbReference type="SUPFAM" id="SSF53098">
    <property type="entry name" value="Ribonuclease H-like"/>
    <property type="match status" value="2"/>
</dbReference>
<dbReference type="SUPFAM" id="SSF56672">
    <property type="entry name" value="DNA/RNA polymerases"/>
    <property type="match status" value="2"/>
</dbReference>
<dbReference type="PROSITE" id="PS50878">
    <property type="entry name" value="RT_POL"/>
    <property type="match status" value="2"/>
</dbReference>
<dbReference type="PROSITE" id="PS50879">
    <property type="entry name" value="RNASE_H_1"/>
    <property type="match status" value="2"/>
</dbReference>